<gene>
    <name evidence="1" type="ORF">ERS852411_01330</name>
</gene>
<reference evidence="1 2" key="1">
    <citation type="submission" date="2015-09" db="EMBL/GenBank/DDBJ databases">
        <authorList>
            <consortium name="Pathogen Informatics"/>
        </authorList>
    </citation>
    <scope>NUCLEOTIDE SEQUENCE [LARGE SCALE GENOMIC DNA]</scope>
    <source>
        <strain evidence="1 2">2789STDY5608854</strain>
    </source>
</reference>
<protein>
    <submittedName>
        <fullName evidence="1">Uncharacterized protein</fullName>
    </submittedName>
</protein>
<proteinExistence type="predicted"/>
<name>A0A174E5D9_FLAPL</name>
<sequence length="128" mass="13742">MAGSSLSSSATAAAMCMAVGKVSLELWDMFTWSLGWSSFFPASSLPRLATTSFTFMLDWVPLPVCHTTSGKCPSSFPATTSSQARLIRPSLSSSSFPSLWLASAAAFFRIPKARTISSGIFSVPIWKF</sequence>
<dbReference type="Proteomes" id="UP000095746">
    <property type="component" value="Unassembled WGS sequence"/>
</dbReference>
<dbReference type="EMBL" id="CYZT01000073">
    <property type="protein sequence ID" value="CUO31666.1"/>
    <property type="molecule type" value="Genomic_DNA"/>
</dbReference>
<evidence type="ECO:0000313" key="2">
    <source>
        <dbReference type="Proteomes" id="UP000095746"/>
    </source>
</evidence>
<dbReference type="AlphaFoldDB" id="A0A174E5D9"/>
<evidence type="ECO:0000313" key="1">
    <source>
        <dbReference type="EMBL" id="CUO31666.1"/>
    </source>
</evidence>
<accession>A0A174E5D9</accession>
<organism evidence="1 2">
    <name type="scientific">Flavonifractor plautii</name>
    <name type="common">Fusobacterium plautii</name>
    <dbReference type="NCBI Taxonomy" id="292800"/>
    <lineage>
        <taxon>Bacteria</taxon>
        <taxon>Bacillati</taxon>
        <taxon>Bacillota</taxon>
        <taxon>Clostridia</taxon>
        <taxon>Eubacteriales</taxon>
        <taxon>Oscillospiraceae</taxon>
        <taxon>Flavonifractor</taxon>
    </lineage>
</organism>